<dbReference type="Gene3D" id="1.20.1250.20">
    <property type="entry name" value="MFS general substrate transporter like domains"/>
    <property type="match status" value="1"/>
</dbReference>
<keyword evidence="4 5" id="KW-0472">Membrane</keyword>
<feature type="transmembrane region" description="Helical" evidence="5">
    <location>
        <begin position="386"/>
        <end position="404"/>
    </location>
</feature>
<comment type="caution">
    <text evidence="6">The sequence shown here is derived from an EMBL/GenBank/DDBJ whole genome shotgun (WGS) entry which is preliminary data.</text>
</comment>
<evidence type="ECO:0000256" key="1">
    <source>
        <dbReference type="ARBA" id="ARBA00004141"/>
    </source>
</evidence>
<name>A0ABT3FQ75_9BACT</name>
<sequence>MIARFSLYGFLKNLRFFEAFLILALRERGMDFLGIGGLIAVREIAGNLSQIPSGALADAIGRRRCMIASMACYVVSYLVLGFASDTWMLVGAMVFYGTADAFRDGTHKALIYSWLREQGREGERTKVYGYTRSWSKMGSALSSLIAAALVFFTGNFSTVFLLSAIPAALNLVNLATYPAALDEGIPRGGGLRQAWRHLRDGFQEVVAKSSIRRLIADSVSVEGSYSVVKDYLQVVVQAFAVALPVHLAMTGEQRTAVLGGIAYAALHILSSRASRSAHRFEERRGGTEPAISRLMWMCAISMMALGLSLFLGIGWLAVLVFIALGILQNLWRPIHIGRFDRDGEEKRAATVLSIESQASSLAAAIWAPLIGLAIDRLSAGADPAPLHTLWPVALVCLPLLVTSVRRLRA</sequence>
<dbReference type="InterPro" id="IPR036259">
    <property type="entry name" value="MFS_trans_sf"/>
</dbReference>
<evidence type="ECO:0000256" key="5">
    <source>
        <dbReference type="SAM" id="Phobius"/>
    </source>
</evidence>
<protein>
    <submittedName>
        <fullName evidence="6">MFS transporter</fullName>
    </submittedName>
</protein>
<dbReference type="Pfam" id="PF07690">
    <property type="entry name" value="MFS_1"/>
    <property type="match status" value="1"/>
</dbReference>
<dbReference type="InterPro" id="IPR011701">
    <property type="entry name" value="MFS"/>
</dbReference>
<evidence type="ECO:0000313" key="6">
    <source>
        <dbReference type="EMBL" id="MCW1885729.1"/>
    </source>
</evidence>
<gene>
    <name evidence="6" type="ORF">OKA04_13395</name>
</gene>
<evidence type="ECO:0000256" key="4">
    <source>
        <dbReference type="ARBA" id="ARBA00023136"/>
    </source>
</evidence>
<dbReference type="Proteomes" id="UP001207930">
    <property type="component" value="Unassembled WGS sequence"/>
</dbReference>
<dbReference type="InterPro" id="IPR053160">
    <property type="entry name" value="MFS_DHA3_Transporter"/>
</dbReference>
<evidence type="ECO:0000313" key="7">
    <source>
        <dbReference type="Proteomes" id="UP001207930"/>
    </source>
</evidence>
<dbReference type="CDD" id="cd06174">
    <property type="entry name" value="MFS"/>
    <property type="match status" value="1"/>
</dbReference>
<keyword evidence="7" id="KW-1185">Reference proteome</keyword>
<organism evidence="6 7">
    <name type="scientific">Luteolibacter flavescens</name>
    <dbReference type="NCBI Taxonomy" id="1859460"/>
    <lineage>
        <taxon>Bacteria</taxon>
        <taxon>Pseudomonadati</taxon>
        <taxon>Verrucomicrobiota</taxon>
        <taxon>Verrucomicrobiia</taxon>
        <taxon>Verrucomicrobiales</taxon>
        <taxon>Verrucomicrobiaceae</taxon>
        <taxon>Luteolibacter</taxon>
    </lineage>
</organism>
<dbReference type="PROSITE" id="PS00216">
    <property type="entry name" value="SUGAR_TRANSPORT_1"/>
    <property type="match status" value="1"/>
</dbReference>
<dbReference type="PANTHER" id="PTHR23530:SF1">
    <property type="entry name" value="PERMEASE, MAJOR FACILITATOR SUPERFAMILY-RELATED"/>
    <property type="match status" value="1"/>
</dbReference>
<reference evidence="6 7" key="1">
    <citation type="submission" date="2022-10" db="EMBL/GenBank/DDBJ databases">
        <title>Luteolibacter flavescens strain MCCC 1K03193, whole genome shotgun sequencing project.</title>
        <authorList>
            <person name="Zhao G."/>
            <person name="Shen L."/>
        </authorList>
    </citation>
    <scope>NUCLEOTIDE SEQUENCE [LARGE SCALE GENOMIC DNA]</scope>
    <source>
        <strain evidence="6 7">MCCC 1K03193</strain>
    </source>
</reference>
<accession>A0ABT3FQ75</accession>
<feature type="transmembrane region" description="Helical" evidence="5">
    <location>
        <begin position="294"/>
        <end position="327"/>
    </location>
</feature>
<dbReference type="InterPro" id="IPR005829">
    <property type="entry name" value="Sugar_transporter_CS"/>
</dbReference>
<proteinExistence type="predicted"/>
<dbReference type="PANTHER" id="PTHR23530">
    <property type="entry name" value="TRANSPORT PROTEIN-RELATED"/>
    <property type="match status" value="1"/>
</dbReference>
<evidence type="ECO:0000256" key="3">
    <source>
        <dbReference type="ARBA" id="ARBA00022989"/>
    </source>
</evidence>
<dbReference type="SUPFAM" id="SSF103473">
    <property type="entry name" value="MFS general substrate transporter"/>
    <property type="match status" value="1"/>
</dbReference>
<dbReference type="EMBL" id="JAPDDS010000006">
    <property type="protein sequence ID" value="MCW1885729.1"/>
    <property type="molecule type" value="Genomic_DNA"/>
</dbReference>
<feature type="transmembrane region" description="Helical" evidence="5">
    <location>
        <begin position="71"/>
        <end position="96"/>
    </location>
</feature>
<dbReference type="RefSeq" id="WP_264501683.1">
    <property type="nucleotide sequence ID" value="NZ_JAPDDS010000006.1"/>
</dbReference>
<evidence type="ECO:0000256" key="2">
    <source>
        <dbReference type="ARBA" id="ARBA00022692"/>
    </source>
</evidence>
<keyword evidence="2 5" id="KW-0812">Transmembrane</keyword>
<comment type="subcellular location">
    <subcellularLocation>
        <location evidence="1">Membrane</location>
        <topology evidence="1">Multi-pass membrane protein</topology>
    </subcellularLocation>
</comment>
<keyword evidence="3 5" id="KW-1133">Transmembrane helix</keyword>